<proteinExistence type="predicted"/>
<sequence length="221" mass="24949">MAPIIREDDARDGLDRLWSSPEELLSKLNLSIDDVRACLDEVRRAIEKLEESYAVLRDSNEDVGQEEIVPGLTLDQVQAHTGRLSARLHNSGLRDPSERICRVHAFDDNGNLELPNAHYYPRTAREFFSLRTSTSIRHQDMLEYLVAFYRIPIPILARSPPIYTGVLTAEGRDHAVDRLSVTLCLLEAGFILYDQMNDEQRAALVASAPGLISRRPARIAE</sequence>
<name>A0A9P9FTJ2_9HYPO</name>
<evidence type="ECO:0000256" key="1">
    <source>
        <dbReference type="SAM" id="Coils"/>
    </source>
</evidence>
<dbReference type="AlphaFoldDB" id="A0A9P9FTJ2"/>
<dbReference type="OrthoDB" id="5416902at2759"/>
<evidence type="ECO:0000313" key="2">
    <source>
        <dbReference type="EMBL" id="KAH7176390.1"/>
    </source>
</evidence>
<dbReference type="EMBL" id="JAGMUV010000001">
    <property type="protein sequence ID" value="KAH7176390.1"/>
    <property type="molecule type" value="Genomic_DNA"/>
</dbReference>
<gene>
    <name evidence="2" type="ORF">EDB81DRAFT_772542</name>
</gene>
<keyword evidence="1" id="KW-0175">Coiled coil</keyword>
<protein>
    <submittedName>
        <fullName evidence="2">Uncharacterized protein</fullName>
    </submittedName>
</protein>
<keyword evidence="3" id="KW-1185">Reference proteome</keyword>
<feature type="coiled-coil region" evidence="1">
    <location>
        <begin position="32"/>
        <end position="66"/>
    </location>
</feature>
<evidence type="ECO:0000313" key="3">
    <source>
        <dbReference type="Proteomes" id="UP000738349"/>
    </source>
</evidence>
<reference evidence="2" key="1">
    <citation type="journal article" date="2021" name="Nat. Commun.">
        <title>Genetic determinants of endophytism in the Arabidopsis root mycobiome.</title>
        <authorList>
            <person name="Mesny F."/>
            <person name="Miyauchi S."/>
            <person name="Thiergart T."/>
            <person name="Pickel B."/>
            <person name="Atanasova L."/>
            <person name="Karlsson M."/>
            <person name="Huettel B."/>
            <person name="Barry K.W."/>
            <person name="Haridas S."/>
            <person name="Chen C."/>
            <person name="Bauer D."/>
            <person name="Andreopoulos W."/>
            <person name="Pangilinan J."/>
            <person name="LaButti K."/>
            <person name="Riley R."/>
            <person name="Lipzen A."/>
            <person name="Clum A."/>
            <person name="Drula E."/>
            <person name="Henrissat B."/>
            <person name="Kohler A."/>
            <person name="Grigoriev I.V."/>
            <person name="Martin F.M."/>
            <person name="Hacquard S."/>
        </authorList>
    </citation>
    <scope>NUCLEOTIDE SEQUENCE</scope>
    <source>
        <strain evidence="2">MPI-CAGE-AT-0147</strain>
    </source>
</reference>
<organism evidence="2 3">
    <name type="scientific">Dactylonectria macrodidyma</name>
    <dbReference type="NCBI Taxonomy" id="307937"/>
    <lineage>
        <taxon>Eukaryota</taxon>
        <taxon>Fungi</taxon>
        <taxon>Dikarya</taxon>
        <taxon>Ascomycota</taxon>
        <taxon>Pezizomycotina</taxon>
        <taxon>Sordariomycetes</taxon>
        <taxon>Hypocreomycetidae</taxon>
        <taxon>Hypocreales</taxon>
        <taxon>Nectriaceae</taxon>
        <taxon>Dactylonectria</taxon>
    </lineage>
</organism>
<accession>A0A9P9FTJ2</accession>
<dbReference type="Proteomes" id="UP000738349">
    <property type="component" value="Unassembled WGS sequence"/>
</dbReference>
<comment type="caution">
    <text evidence="2">The sequence shown here is derived from an EMBL/GenBank/DDBJ whole genome shotgun (WGS) entry which is preliminary data.</text>
</comment>